<keyword evidence="3" id="KW-0732">Signal</keyword>
<dbReference type="Pfam" id="PF03195">
    <property type="entry name" value="LOB"/>
    <property type="match status" value="2"/>
</dbReference>
<dbReference type="Proteomes" id="UP001172457">
    <property type="component" value="Chromosome 2"/>
</dbReference>
<keyword evidence="7" id="KW-1185">Reference proteome</keyword>
<dbReference type="PROSITE" id="PS50891">
    <property type="entry name" value="LOB"/>
    <property type="match status" value="2"/>
</dbReference>
<evidence type="ECO:0000313" key="7">
    <source>
        <dbReference type="Proteomes" id="UP001172457"/>
    </source>
</evidence>
<feature type="domain" description="GOLD" evidence="4">
    <location>
        <begin position="35"/>
        <end position="125"/>
    </location>
</feature>
<feature type="transmembrane region" description="Helical" evidence="2">
    <location>
        <begin position="183"/>
        <end position="203"/>
    </location>
</feature>
<feature type="domain" description="LOB" evidence="5">
    <location>
        <begin position="221"/>
        <end position="322"/>
    </location>
</feature>
<dbReference type="PANTHER" id="PTHR31301">
    <property type="entry name" value="LOB DOMAIN-CONTAINING PROTEIN 4-RELATED"/>
    <property type="match status" value="1"/>
</dbReference>
<dbReference type="EMBL" id="JARYMX010000002">
    <property type="protein sequence ID" value="KAJ9562142.1"/>
    <property type="molecule type" value="Genomic_DNA"/>
</dbReference>
<keyword evidence="2" id="KW-1133">Transmembrane helix</keyword>
<gene>
    <name evidence="6" type="ORF">OSB04_007302</name>
</gene>
<sequence length="567" mass="64572">MWRSIIESAIVVAMLASIPTPVVKGMRFDIKTGATKCITEDIQSNSLSVGKYSVINPHEDYPMPDSHRITVRITSPLGNNCHYADQKDVGNFAFTAHEDGDYMACFWVAKQNPPTTMTVEFDWRSGLAAKDWSKVAKRGQLEMMEIDLKKLFDTIASIHDEMYYLREREESMQVLIRSTNSKMATFSFFSLVVCLAVAAMQIWHLKTSLQIFHSIDRMTSTRCAVCTYFRRRCRSDCIFAPYFPPDNPQRFACVHKVYGASNIGKMLKELPVHLRADAIESLYYEAKCRIQDPVYGCVGTISLLHHQIHIAQSQLAKAQAEIAFLDANVVAETMLSSSESMAQQNSIDMMEIDLKKLFDTIASIHDEMYYLREREESMQVLIRSTNSKMATFRFFSFVVCLAVTTMQIWHLKTSSQVFHSIDRMTSTRCATCMYFKRKCHSNCIFVPYFPLDNPHRFTCVHKIYGASNIGKMLKELPVHLRADSIESLYYEAKCSIQDPVYGCVGIISLLHHQIYIAQSQLAKAQAEIAFLHATVVVAETMLSSSESMAQQNNIDILSNPWRNQCKS</sequence>
<keyword evidence="2" id="KW-0812">Transmembrane</keyword>
<dbReference type="InterPro" id="IPR004883">
    <property type="entry name" value="LOB"/>
</dbReference>
<keyword evidence="2" id="KW-0472">Membrane</keyword>
<dbReference type="PROSITE" id="PS50866">
    <property type="entry name" value="GOLD"/>
    <property type="match status" value="1"/>
</dbReference>
<evidence type="ECO:0000259" key="5">
    <source>
        <dbReference type="PROSITE" id="PS50891"/>
    </source>
</evidence>
<evidence type="ECO:0000256" key="3">
    <source>
        <dbReference type="SAM" id="SignalP"/>
    </source>
</evidence>
<dbReference type="SMART" id="SM01190">
    <property type="entry name" value="EMP24_GP25L"/>
    <property type="match status" value="2"/>
</dbReference>
<dbReference type="Pfam" id="PF01105">
    <property type="entry name" value="EMP24_GP25L"/>
    <property type="match status" value="2"/>
</dbReference>
<comment type="similarity">
    <text evidence="1">Belongs to the LOB domain-containing protein family.</text>
</comment>
<protein>
    <recommendedName>
        <fullName evidence="8">GOLD domain-containing protein</fullName>
    </recommendedName>
</protein>
<evidence type="ECO:0000259" key="4">
    <source>
        <dbReference type="PROSITE" id="PS50866"/>
    </source>
</evidence>
<evidence type="ECO:0000256" key="1">
    <source>
        <dbReference type="ARBA" id="ARBA00005474"/>
    </source>
</evidence>
<feature type="signal peptide" evidence="3">
    <location>
        <begin position="1"/>
        <end position="25"/>
    </location>
</feature>
<feature type="domain" description="LOB" evidence="5">
    <location>
        <begin position="427"/>
        <end position="528"/>
    </location>
</feature>
<feature type="chain" id="PRO_5041422936" description="GOLD domain-containing protein" evidence="3">
    <location>
        <begin position="26"/>
        <end position="567"/>
    </location>
</feature>
<dbReference type="AlphaFoldDB" id="A0AA38WIG6"/>
<evidence type="ECO:0000256" key="2">
    <source>
        <dbReference type="SAM" id="Phobius"/>
    </source>
</evidence>
<proteinExistence type="inferred from homology"/>
<comment type="caution">
    <text evidence="6">The sequence shown here is derived from an EMBL/GenBank/DDBJ whole genome shotgun (WGS) entry which is preliminary data.</text>
</comment>
<dbReference type="InterPro" id="IPR009038">
    <property type="entry name" value="GOLD_dom"/>
</dbReference>
<accession>A0AA38WIG6</accession>
<name>A0AA38WIG6_9ASTR</name>
<organism evidence="6 7">
    <name type="scientific">Centaurea solstitialis</name>
    <name type="common">yellow star-thistle</name>
    <dbReference type="NCBI Taxonomy" id="347529"/>
    <lineage>
        <taxon>Eukaryota</taxon>
        <taxon>Viridiplantae</taxon>
        <taxon>Streptophyta</taxon>
        <taxon>Embryophyta</taxon>
        <taxon>Tracheophyta</taxon>
        <taxon>Spermatophyta</taxon>
        <taxon>Magnoliopsida</taxon>
        <taxon>eudicotyledons</taxon>
        <taxon>Gunneridae</taxon>
        <taxon>Pentapetalae</taxon>
        <taxon>asterids</taxon>
        <taxon>campanulids</taxon>
        <taxon>Asterales</taxon>
        <taxon>Asteraceae</taxon>
        <taxon>Carduoideae</taxon>
        <taxon>Cardueae</taxon>
        <taxon>Centaureinae</taxon>
        <taxon>Centaurea</taxon>
    </lineage>
</organism>
<evidence type="ECO:0000313" key="6">
    <source>
        <dbReference type="EMBL" id="KAJ9562142.1"/>
    </source>
</evidence>
<dbReference type="PANTHER" id="PTHR31301:SF120">
    <property type="entry name" value="LOB DOMAIN-CONTAINING PROTEIN 23-RELATED"/>
    <property type="match status" value="1"/>
</dbReference>
<reference evidence="6" key="1">
    <citation type="submission" date="2023-03" db="EMBL/GenBank/DDBJ databases">
        <title>Chromosome-scale reference genome and RAD-based genetic map of yellow starthistle (Centaurea solstitialis) reveal putative structural variation and QTLs associated with invader traits.</title>
        <authorList>
            <person name="Reatini B."/>
            <person name="Cang F.A."/>
            <person name="Jiang Q."/>
            <person name="Mckibben M.T.W."/>
            <person name="Barker M.S."/>
            <person name="Rieseberg L.H."/>
            <person name="Dlugosch K.M."/>
        </authorList>
    </citation>
    <scope>NUCLEOTIDE SEQUENCE</scope>
    <source>
        <strain evidence="6">CAN-66</strain>
        <tissue evidence="6">Leaf</tissue>
    </source>
</reference>
<evidence type="ECO:0008006" key="8">
    <source>
        <dbReference type="Google" id="ProtNLM"/>
    </source>
</evidence>